<keyword evidence="3" id="KW-1003">Cell membrane</keyword>
<dbReference type="InterPro" id="IPR010290">
    <property type="entry name" value="TM_effector"/>
</dbReference>
<organism evidence="8 9">
    <name type="scientific">Streptosporangium carneum</name>
    <dbReference type="NCBI Taxonomy" id="47481"/>
    <lineage>
        <taxon>Bacteria</taxon>
        <taxon>Bacillati</taxon>
        <taxon>Actinomycetota</taxon>
        <taxon>Actinomycetes</taxon>
        <taxon>Streptosporangiales</taxon>
        <taxon>Streptosporangiaceae</taxon>
        <taxon>Streptosporangium</taxon>
    </lineage>
</organism>
<feature type="transmembrane region" description="Helical" evidence="7">
    <location>
        <begin position="67"/>
        <end position="90"/>
    </location>
</feature>
<proteinExistence type="predicted"/>
<dbReference type="Pfam" id="PF05977">
    <property type="entry name" value="MFS_3"/>
    <property type="match status" value="1"/>
</dbReference>
<feature type="transmembrane region" description="Helical" evidence="7">
    <location>
        <begin position="96"/>
        <end position="120"/>
    </location>
</feature>
<feature type="transmembrane region" description="Helical" evidence="7">
    <location>
        <begin position="245"/>
        <end position="264"/>
    </location>
</feature>
<dbReference type="InterPro" id="IPR036259">
    <property type="entry name" value="MFS_trans_sf"/>
</dbReference>
<evidence type="ECO:0000256" key="5">
    <source>
        <dbReference type="ARBA" id="ARBA00022989"/>
    </source>
</evidence>
<feature type="transmembrane region" description="Helical" evidence="7">
    <location>
        <begin position="33"/>
        <end position="55"/>
    </location>
</feature>
<feature type="transmembrane region" description="Helical" evidence="7">
    <location>
        <begin position="365"/>
        <end position="386"/>
    </location>
</feature>
<keyword evidence="6 7" id="KW-0472">Membrane</keyword>
<dbReference type="RefSeq" id="WP_271218536.1">
    <property type="nucleotide sequence ID" value="NZ_BAAAVD010000010.1"/>
</dbReference>
<keyword evidence="2" id="KW-0813">Transport</keyword>
<comment type="caution">
    <text evidence="8">The sequence shown here is derived from an EMBL/GenBank/DDBJ whole genome shotgun (WGS) entry which is preliminary data.</text>
</comment>
<dbReference type="GO" id="GO:0005886">
    <property type="term" value="C:plasma membrane"/>
    <property type="evidence" value="ECO:0007669"/>
    <property type="project" value="UniProtKB-SubCell"/>
</dbReference>
<dbReference type="Proteomes" id="UP001143474">
    <property type="component" value="Unassembled WGS sequence"/>
</dbReference>
<feature type="transmembrane region" description="Helical" evidence="7">
    <location>
        <begin position="9"/>
        <end position="27"/>
    </location>
</feature>
<keyword evidence="9" id="KW-1185">Reference proteome</keyword>
<accession>A0A9W6MDE9</accession>
<feature type="transmembrane region" description="Helical" evidence="7">
    <location>
        <begin position="300"/>
        <end position="320"/>
    </location>
</feature>
<gene>
    <name evidence="8" type="ORF">GCM10017600_34970</name>
</gene>
<dbReference type="SUPFAM" id="SSF103473">
    <property type="entry name" value="MFS general substrate transporter"/>
    <property type="match status" value="1"/>
</dbReference>
<dbReference type="PANTHER" id="PTHR23513:SF6">
    <property type="entry name" value="MAJOR FACILITATOR SUPERFAMILY ASSOCIATED DOMAIN-CONTAINING PROTEIN"/>
    <property type="match status" value="1"/>
</dbReference>
<dbReference type="EMBL" id="BSEV01000007">
    <property type="protein sequence ID" value="GLK10091.1"/>
    <property type="molecule type" value="Genomic_DNA"/>
</dbReference>
<evidence type="ECO:0000313" key="8">
    <source>
        <dbReference type="EMBL" id="GLK10091.1"/>
    </source>
</evidence>
<comment type="subcellular location">
    <subcellularLocation>
        <location evidence="1">Cell membrane</location>
        <topology evidence="1">Multi-pass membrane protein</topology>
    </subcellularLocation>
</comment>
<keyword evidence="5 7" id="KW-1133">Transmembrane helix</keyword>
<sequence>MRRYLAARVISWAGSSITLVALPVLLYQRTGNAALTGLLTALEAAPYLLLGLPAGALADRWDRRRTLTLTSVISALAVASVPLASATGLLTTPHLFAVAAATSASFVFFDAAAFGALPALVGRDRIAQATSALMTCSTLIALVGPALAGVVVAAVGAPRAMSADALSYAAAALLLARLALPPSSPQPRRRLRAEILDGIRHIRAHPVVGPLTFLGVGNSLSEGAVLGLLVVVAVEQFGLRSTDPAIGLLFASTAVGALLAGLAVPRLRRRFTTPSISLTALAAVGLLLIVWAFTGRLVPGLFVLAAWQAANTLVSVNGIVERQEQTPDHLQGRVNTTARMIAWGGQPAGAALAGALAELTTPRTALLTTAGVVLTTLLLPPARALARLRGTRRGREPVDPRG</sequence>
<feature type="transmembrane region" description="Helical" evidence="7">
    <location>
        <begin position="340"/>
        <end position="359"/>
    </location>
</feature>
<evidence type="ECO:0000256" key="6">
    <source>
        <dbReference type="ARBA" id="ARBA00023136"/>
    </source>
</evidence>
<evidence type="ECO:0000256" key="7">
    <source>
        <dbReference type="SAM" id="Phobius"/>
    </source>
</evidence>
<evidence type="ECO:0000256" key="3">
    <source>
        <dbReference type="ARBA" id="ARBA00022475"/>
    </source>
</evidence>
<dbReference type="AlphaFoldDB" id="A0A9W6MDE9"/>
<protein>
    <submittedName>
        <fullName evidence="8">MFS transporter</fullName>
    </submittedName>
</protein>
<keyword evidence="4 7" id="KW-0812">Transmembrane</keyword>
<feature type="transmembrane region" description="Helical" evidence="7">
    <location>
        <begin position="132"/>
        <end position="155"/>
    </location>
</feature>
<evidence type="ECO:0000256" key="4">
    <source>
        <dbReference type="ARBA" id="ARBA00022692"/>
    </source>
</evidence>
<evidence type="ECO:0000256" key="1">
    <source>
        <dbReference type="ARBA" id="ARBA00004651"/>
    </source>
</evidence>
<name>A0A9W6MDE9_9ACTN</name>
<reference evidence="8" key="2">
    <citation type="submission" date="2023-01" db="EMBL/GenBank/DDBJ databases">
        <authorList>
            <person name="Sun Q."/>
            <person name="Evtushenko L."/>
        </authorList>
    </citation>
    <scope>NUCLEOTIDE SEQUENCE</scope>
    <source>
        <strain evidence="8">VKM Ac-2007</strain>
    </source>
</reference>
<evidence type="ECO:0000256" key="2">
    <source>
        <dbReference type="ARBA" id="ARBA00022448"/>
    </source>
</evidence>
<dbReference type="Gene3D" id="1.20.1250.20">
    <property type="entry name" value="MFS general substrate transporter like domains"/>
    <property type="match status" value="1"/>
</dbReference>
<dbReference type="CDD" id="cd06173">
    <property type="entry name" value="MFS_MefA_like"/>
    <property type="match status" value="1"/>
</dbReference>
<evidence type="ECO:0000313" key="9">
    <source>
        <dbReference type="Proteomes" id="UP001143474"/>
    </source>
</evidence>
<feature type="transmembrane region" description="Helical" evidence="7">
    <location>
        <begin position="276"/>
        <end position="294"/>
    </location>
</feature>
<dbReference type="PANTHER" id="PTHR23513">
    <property type="entry name" value="INTEGRAL MEMBRANE EFFLUX PROTEIN-RELATED"/>
    <property type="match status" value="1"/>
</dbReference>
<reference evidence="8" key="1">
    <citation type="journal article" date="2014" name="Int. J. Syst. Evol. Microbiol.">
        <title>Complete genome sequence of Corynebacterium casei LMG S-19264T (=DSM 44701T), isolated from a smear-ripened cheese.</title>
        <authorList>
            <consortium name="US DOE Joint Genome Institute (JGI-PGF)"/>
            <person name="Walter F."/>
            <person name="Albersmeier A."/>
            <person name="Kalinowski J."/>
            <person name="Ruckert C."/>
        </authorList>
    </citation>
    <scope>NUCLEOTIDE SEQUENCE</scope>
    <source>
        <strain evidence="8">VKM Ac-2007</strain>
    </source>
</reference>